<protein>
    <recommendedName>
        <fullName evidence="7">Serpin domain-containing protein</fullName>
    </recommendedName>
</protein>
<evidence type="ECO:0000256" key="5">
    <source>
        <dbReference type="RuleBase" id="RU000411"/>
    </source>
</evidence>
<dbReference type="HOGENOM" id="CLU_023330_4_2_1"/>
<dbReference type="InterPro" id="IPR042185">
    <property type="entry name" value="Serpin_sf_2"/>
</dbReference>
<dbReference type="eggNOG" id="KOG2392">
    <property type="taxonomic scope" value="Eukaryota"/>
</dbReference>
<evidence type="ECO:0000256" key="6">
    <source>
        <dbReference type="SAM" id="MobiDB-lite"/>
    </source>
</evidence>
<dbReference type="AlphaFoldDB" id="A0A0E0ME05"/>
<keyword evidence="2" id="KW-0646">Protease inhibitor</keyword>
<dbReference type="Proteomes" id="UP000026962">
    <property type="component" value="Chromosome 11"/>
</dbReference>
<name>A0A0E0ME05_ORYPU</name>
<dbReference type="GO" id="GO:0004867">
    <property type="term" value="F:serine-type endopeptidase inhibitor activity"/>
    <property type="evidence" value="ECO:0007669"/>
    <property type="project" value="UniProtKB-KW"/>
</dbReference>
<comment type="similarity">
    <text evidence="1 5">Belongs to the serpin family.</text>
</comment>
<evidence type="ECO:0000256" key="3">
    <source>
        <dbReference type="ARBA" id="ARBA00022900"/>
    </source>
</evidence>
<feature type="compositionally biased region" description="Basic residues" evidence="6">
    <location>
        <begin position="304"/>
        <end position="313"/>
    </location>
</feature>
<keyword evidence="3" id="KW-0722">Serine protease inhibitor</keyword>
<accession>A0A0E0ME05</accession>
<dbReference type="EnsemblPlants" id="OPUNC11G07160.1">
    <property type="protein sequence ID" value="OPUNC11G07160.1"/>
    <property type="gene ID" value="OPUNC11G07160"/>
</dbReference>
<feature type="domain" description="Serpin" evidence="7">
    <location>
        <begin position="20"/>
        <end position="360"/>
    </location>
</feature>
<dbReference type="Gramene" id="OPUNC11G07160.1">
    <property type="protein sequence ID" value="OPUNC11G07160.1"/>
    <property type="gene ID" value="OPUNC11G07160"/>
</dbReference>
<reference evidence="8" key="2">
    <citation type="submission" date="2018-05" db="EMBL/GenBank/DDBJ databases">
        <title>OpunRS2 (Oryza punctata Reference Sequence Version 2).</title>
        <authorList>
            <person name="Zhang J."/>
            <person name="Kudrna D."/>
            <person name="Lee S."/>
            <person name="Talag J."/>
            <person name="Welchert J."/>
            <person name="Wing R.A."/>
        </authorList>
    </citation>
    <scope>NUCLEOTIDE SEQUENCE [LARGE SCALE GENOMIC DNA]</scope>
</reference>
<dbReference type="Gene3D" id="3.30.497.10">
    <property type="entry name" value="Antithrombin, subunit I, domain 2"/>
    <property type="match status" value="1"/>
</dbReference>
<dbReference type="Gene3D" id="2.30.39.10">
    <property type="entry name" value="Alpha-1-antitrypsin, domain 1"/>
    <property type="match status" value="1"/>
</dbReference>
<dbReference type="PANTHER" id="PTHR11461:SF209">
    <property type="entry name" value="SERPIN-Z8-RELATED"/>
    <property type="match status" value="1"/>
</dbReference>
<dbReference type="InterPro" id="IPR042178">
    <property type="entry name" value="Serpin_sf_1"/>
</dbReference>
<keyword evidence="9" id="KW-1185">Reference proteome</keyword>
<organism evidence="8">
    <name type="scientific">Oryza punctata</name>
    <name type="common">Red rice</name>
    <dbReference type="NCBI Taxonomy" id="4537"/>
    <lineage>
        <taxon>Eukaryota</taxon>
        <taxon>Viridiplantae</taxon>
        <taxon>Streptophyta</taxon>
        <taxon>Embryophyta</taxon>
        <taxon>Tracheophyta</taxon>
        <taxon>Spermatophyta</taxon>
        <taxon>Magnoliopsida</taxon>
        <taxon>Liliopsida</taxon>
        <taxon>Poales</taxon>
        <taxon>Poaceae</taxon>
        <taxon>BOP clade</taxon>
        <taxon>Oryzoideae</taxon>
        <taxon>Oryzeae</taxon>
        <taxon>Oryzinae</taxon>
        <taxon>Oryza</taxon>
    </lineage>
</organism>
<comment type="function">
    <text evidence="4">Probable serine protease inhibitor.</text>
</comment>
<reference evidence="8" key="1">
    <citation type="submission" date="2015-04" db="UniProtKB">
        <authorList>
            <consortium name="EnsemblPlants"/>
        </authorList>
    </citation>
    <scope>IDENTIFICATION</scope>
</reference>
<dbReference type="InterPro" id="IPR023796">
    <property type="entry name" value="Serpin_dom"/>
</dbReference>
<feature type="compositionally biased region" description="Basic and acidic residues" evidence="6">
    <location>
        <begin position="314"/>
        <end position="329"/>
    </location>
</feature>
<evidence type="ECO:0000256" key="4">
    <source>
        <dbReference type="ARBA" id="ARBA00049586"/>
    </source>
</evidence>
<evidence type="ECO:0000256" key="1">
    <source>
        <dbReference type="ARBA" id="ARBA00009500"/>
    </source>
</evidence>
<sequence>MDYVRSAATNVAGGQVVLAVRLAERLAAANPDHNLVFSPLTIHAALSLVTAGAGGGTLGELLGVLGAPSPSDLAAFASHMATTALADNSELDGPRVAFACGVWCDAARPLRPAYRDAVVGTYKAEDAAVDFKNKAEEARERMNEWTRMVTRGLIDSVLPPGSVRRPGDRRRARQRHLLQGQLGDRPFRERNTQRKPFYRLDGRTIHDVPYMSLDPFSHSPQFVAVSPSRCSSQLRYATGCAASWRRSRRGRAGSCTSTCRRERCRSESSACPSSRCAAPAASAASSNRWGSGFTGARQPVRHGGGGRRLRRHAVVRERRRPQGGDRGERGMNFVADHPFAYFVVDETSLAVVFAGQIVDPFCNDMKEVAN</sequence>
<proteinExistence type="inferred from homology"/>
<evidence type="ECO:0000256" key="2">
    <source>
        <dbReference type="ARBA" id="ARBA00022690"/>
    </source>
</evidence>
<evidence type="ECO:0000313" key="8">
    <source>
        <dbReference type="EnsemblPlants" id="OPUNC11G07160.1"/>
    </source>
</evidence>
<evidence type="ECO:0000313" key="9">
    <source>
        <dbReference type="Proteomes" id="UP000026962"/>
    </source>
</evidence>
<evidence type="ECO:0000259" key="7">
    <source>
        <dbReference type="SMART" id="SM00093"/>
    </source>
</evidence>
<dbReference type="PANTHER" id="PTHR11461">
    <property type="entry name" value="SERINE PROTEASE INHIBITOR, SERPIN"/>
    <property type="match status" value="1"/>
</dbReference>
<dbReference type="SUPFAM" id="SSF56574">
    <property type="entry name" value="Serpins"/>
    <property type="match status" value="2"/>
</dbReference>
<dbReference type="GO" id="GO:0005615">
    <property type="term" value="C:extracellular space"/>
    <property type="evidence" value="ECO:0007669"/>
    <property type="project" value="InterPro"/>
</dbReference>
<feature type="region of interest" description="Disordered" evidence="6">
    <location>
        <begin position="285"/>
        <end position="330"/>
    </location>
</feature>
<dbReference type="InterPro" id="IPR000215">
    <property type="entry name" value="Serpin_fam"/>
</dbReference>
<dbReference type="Pfam" id="PF00079">
    <property type="entry name" value="Serpin"/>
    <property type="match status" value="1"/>
</dbReference>
<dbReference type="InterPro" id="IPR036186">
    <property type="entry name" value="Serpin_sf"/>
</dbReference>
<dbReference type="STRING" id="4537.A0A0E0ME05"/>
<dbReference type="SMART" id="SM00093">
    <property type="entry name" value="SERPIN"/>
    <property type="match status" value="1"/>
</dbReference>